<organism evidence="11 12">
    <name type="scientific">Streptosporangium amethystogenes subsp. fukuiense</name>
    <dbReference type="NCBI Taxonomy" id="698418"/>
    <lineage>
        <taxon>Bacteria</taxon>
        <taxon>Bacillati</taxon>
        <taxon>Actinomycetota</taxon>
        <taxon>Actinomycetes</taxon>
        <taxon>Streptosporangiales</taxon>
        <taxon>Streptosporangiaceae</taxon>
        <taxon>Streptosporangium</taxon>
    </lineage>
</organism>
<dbReference type="Gene3D" id="1.20.1250.20">
    <property type="entry name" value="MFS general substrate transporter like domains"/>
    <property type="match status" value="1"/>
</dbReference>
<dbReference type="SUPFAM" id="SSF103501">
    <property type="entry name" value="Respiratory nitrate reductase 1 gamma chain"/>
    <property type="match status" value="1"/>
</dbReference>
<evidence type="ECO:0000259" key="10">
    <source>
        <dbReference type="Pfam" id="PF02665"/>
    </source>
</evidence>
<dbReference type="InterPro" id="IPR036259">
    <property type="entry name" value="MFS_trans_sf"/>
</dbReference>
<comment type="caution">
    <text evidence="11">The sequence shown here is derived from an EMBL/GenBank/DDBJ whole genome shotgun (WGS) entry which is preliminary data.</text>
</comment>
<dbReference type="InterPro" id="IPR023234">
    <property type="entry name" value="NarG-like_domain"/>
</dbReference>
<evidence type="ECO:0000256" key="3">
    <source>
        <dbReference type="ARBA" id="ARBA00022475"/>
    </source>
</evidence>
<feature type="transmembrane region" description="Helical" evidence="9">
    <location>
        <begin position="184"/>
        <end position="204"/>
    </location>
</feature>
<keyword evidence="8 9" id="KW-0472">Membrane</keyword>
<comment type="subcellular location">
    <subcellularLocation>
        <location evidence="1">Cell membrane</location>
        <topology evidence="1">Multi-pass membrane protein</topology>
    </subcellularLocation>
</comment>
<evidence type="ECO:0000256" key="1">
    <source>
        <dbReference type="ARBA" id="ARBA00004651"/>
    </source>
</evidence>
<evidence type="ECO:0000256" key="5">
    <source>
        <dbReference type="ARBA" id="ARBA00022982"/>
    </source>
</evidence>
<dbReference type="Gene3D" id="1.20.950.20">
    <property type="entry name" value="Transmembrane di-heme cytochromes, Chain C"/>
    <property type="match status" value="1"/>
</dbReference>
<dbReference type="InterPro" id="IPR036197">
    <property type="entry name" value="NarG-like_sf"/>
</dbReference>
<feature type="transmembrane region" description="Helical" evidence="9">
    <location>
        <begin position="114"/>
        <end position="136"/>
    </location>
</feature>
<evidence type="ECO:0000256" key="6">
    <source>
        <dbReference type="ARBA" id="ARBA00022989"/>
    </source>
</evidence>
<evidence type="ECO:0000256" key="4">
    <source>
        <dbReference type="ARBA" id="ARBA00022692"/>
    </source>
</evidence>
<feature type="transmembrane region" description="Helical" evidence="9">
    <location>
        <begin position="71"/>
        <end position="89"/>
    </location>
</feature>
<keyword evidence="2" id="KW-0813">Transport</keyword>
<dbReference type="EMBL" id="JBHTEE010000001">
    <property type="protein sequence ID" value="MFC7605796.1"/>
    <property type="molecule type" value="Genomic_DNA"/>
</dbReference>
<evidence type="ECO:0000256" key="2">
    <source>
        <dbReference type="ARBA" id="ARBA00022448"/>
    </source>
</evidence>
<keyword evidence="6 9" id="KW-1133">Transmembrane helix</keyword>
<evidence type="ECO:0000256" key="7">
    <source>
        <dbReference type="ARBA" id="ARBA00023002"/>
    </source>
</evidence>
<keyword evidence="12" id="KW-1185">Reference proteome</keyword>
<keyword evidence="4 9" id="KW-0812">Transmembrane</keyword>
<evidence type="ECO:0000256" key="9">
    <source>
        <dbReference type="SAM" id="Phobius"/>
    </source>
</evidence>
<accession>A0ABW2TDZ3</accession>
<feature type="transmembrane region" description="Helical" evidence="9">
    <location>
        <begin position="39"/>
        <end position="59"/>
    </location>
</feature>
<feature type="domain" description="NarG-like" evidence="10">
    <location>
        <begin position="197"/>
        <end position="230"/>
    </location>
</feature>
<dbReference type="InterPro" id="IPR051936">
    <property type="entry name" value="Heme-iron_electron_transfer"/>
</dbReference>
<reference evidence="12" key="1">
    <citation type="journal article" date="2019" name="Int. J. Syst. Evol. Microbiol.">
        <title>The Global Catalogue of Microorganisms (GCM) 10K type strain sequencing project: providing services to taxonomists for standard genome sequencing and annotation.</title>
        <authorList>
            <consortium name="The Broad Institute Genomics Platform"/>
            <consortium name="The Broad Institute Genome Sequencing Center for Infectious Disease"/>
            <person name="Wu L."/>
            <person name="Ma J."/>
        </authorList>
    </citation>
    <scope>NUCLEOTIDE SEQUENCE [LARGE SCALE GENOMIC DNA]</scope>
    <source>
        <strain evidence="12">JCM 10083</strain>
    </source>
</reference>
<gene>
    <name evidence="11" type="ORF">ACFQVD_37420</name>
</gene>
<dbReference type="Proteomes" id="UP001596514">
    <property type="component" value="Unassembled WGS sequence"/>
</dbReference>
<evidence type="ECO:0000256" key="8">
    <source>
        <dbReference type="ARBA" id="ARBA00023136"/>
    </source>
</evidence>
<keyword evidence="5" id="KW-0249">Electron transport</keyword>
<keyword evidence="3" id="KW-1003">Cell membrane</keyword>
<keyword evidence="7" id="KW-0560">Oxidoreductase</keyword>
<dbReference type="RefSeq" id="WP_343976672.1">
    <property type="nucleotide sequence ID" value="NZ_BAAAGK010000140.1"/>
</dbReference>
<name>A0ABW2TDZ3_9ACTN</name>
<sequence length="248" mass="26814">MGITVIAQLSEAETEAVPSAARRRVRTPPVPGDPERRGLAIGVFGAGMGGTAISALTTVKLVKADGAATPFLLTAAGLAVYTVVAWFTLRDAPGRTVPTQPLAARLAATAKLPITWQACILYTVAFGGYMAFSVYLQTTYVLEDDRHRLLVPAHRPVALRHLQRRRGGLATGGRRRVHRQGHRPPAVAVGPAGLDSALLLFAVWPFTRLVHMLTAPVGYLTRPYVVYRSRDEQPTGARAPRRGWEPSR</sequence>
<dbReference type="PANTHER" id="PTHR30598:SF3">
    <property type="entry name" value="RESPIRATORY NITRATE REDUCTASE 1 GAMMA CHAIN"/>
    <property type="match status" value="1"/>
</dbReference>
<dbReference type="SUPFAM" id="SSF103473">
    <property type="entry name" value="MFS general substrate transporter"/>
    <property type="match status" value="1"/>
</dbReference>
<evidence type="ECO:0000313" key="12">
    <source>
        <dbReference type="Proteomes" id="UP001596514"/>
    </source>
</evidence>
<proteinExistence type="predicted"/>
<dbReference type="PANTHER" id="PTHR30598">
    <property type="entry name" value="NITRATE REDUCTASE PRIVATE CHAPERONE, REDOX ENZYME MATURATION PROTEIN REMP FAMILY"/>
    <property type="match status" value="1"/>
</dbReference>
<dbReference type="Pfam" id="PF02665">
    <property type="entry name" value="Nitrate_red_gam"/>
    <property type="match status" value="1"/>
</dbReference>
<evidence type="ECO:0000313" key="11">
    <source>
        <dbReference type="EMBL" id="MFC7605796.1"/>
    </source>
</evidence>
<protein>
    <submittedName>
        <fullName evidence="11">Respiratory nitrate reductase subunit gamma</fullName>
    </submittedName>
</protein>